<dbReference type="PATRIC" id="fig|1123269.5.peg.1679"/>
<evidence type="ECO:0000313" key="2">
    <source>
        <dbReference type="Proteomes" id="UP000018851"/>
    </source>
</evidence>
<gene>
    <name evidence="1" type="ORF">NX02_08565</name>
</gene>
<dbReference type="RefSeq" id="WP_025291694.1">
    <property type="nucleotide sequence ID" value="NZ_CP006644.1"/>
</dbReference>
<reference evidence="1 2" key="1">
    <citation type="submission" date="2013-07" db="EMBL/GenBank/DDBJ databases">
        <title>Completed genome of Sphingomonas sanxanigenens NX02.</title>
        <authorList>
            <person name="Ma T."/>
            <person name="Huang H."/>
            <person name="Wu M."/>
            <person name="Li X."/>
            <person name="Li G."/>
        </authorList>
    </citation>
    <scope>NUCLEOTIDE SEQUENCE [LARGE SCALE GENOMIC DNA]</scope>
    <source>
        <strain evidence="1 2">NX02</strain>
    </source>
</reference>
<dbReference type="KEGG" id="ssan:NX02_08565"/>
<organism evidence="1 2">
    <name type="scientific">Sphingomonas sanxanigenens DSM 19645 = NX02</name>
    <dbReference type="NCBI Taxonomy" id="1123269"/>
    <lineage>
        <taxon>Bacteria</taxon>
        <taxon>Pseudomonadati</taxon>
        <taxon>Pseudomonadota</taxon>
        <taxon>Alphaproteobacteria</taxon>
        <taxon>Sphingomonadales</taxon>
        <taxon>Sphingomonadaceae</taxon>
        <taxon>Sphingomonas</taxon>
    </lineage>
</organism>
<dbReference type="EMBL" id="CP006644">
    <property type="protein sequence ID" value="AHE53436.1"/>
    <property type="molecule type" value="Genomic_DNA"/>
</dbReference>
<dbReference type="STRING" id="1123269.NX02_08565"/>
<protein>
    <submittedName>
        <fullName evidence="1">Uncharacterized protein</fullName>
    </submittedName>
</protein>
<sequence length="63" mass="7043">MDPATIATFRELLRQQDDGALHAMLAAGEARMRELDQLIHALIDEIARRQQPPPSPPHFPSSN</sequence>
<accession>W0A8L1</accession>
<name>W0A8L1_9SPHN</name>
<keyword evidence="2" id="KW-1185">Reference proteome</keyword>
<dbReference type="AlphaFoldDB" id="W0A8L1"/>
<proteinExistence type="predicted"/>
<evidence type="ECO:0000313" key="1">
    <source>
        <dbReference type="EMBL" id="AHE53436.1"/>
    </source>
</evidence>
<dbReference type="HOGENOM" id="CLU_2883614_0_0_5"/>
<dbReference type="Proteomes" id="UP000018851">
    <property type="component" value="Chromosome"/>
</dbReference>